<dbReference type="EMBL" id="JAGIZQ010000007">
    <property type="protein sequence ID" value="KAH6617406.1"/>
    <property type="molecule type" value="Genomic_DNA"/>
</dbReference>
<comment type="caution">
    <text evidence="1">The sequence shown here is derived from an EMBL/GenBank/DDBJ whole genome shotgun (WGS) entry which is preliminary data.</text>
</comment>
<organism evidence="1 2">
    <name type="scientific">Chaetomium tenue</name>
    <dbReference type="NCBI Taxonomy" id="1854479"/>
    <lineage>
        <taxon>Eukaryota</taxon>
        <taxon>Fungi</taxon>
        <taxon>Dikarya</taxon>
        <taxon>Ascomycota</taxon>
        <taxon>Pezizomycotina</taxon>
        <taxon>Sordariomycetes</taxon>
        <taxon>Sordariomycetidae</taxon>
        <taxon>Sordariales</taxon>
        <taxon>Chaetomiaceae</taxon>
        <taxon>Chaetomium</taxon>
    </lineage>
</organism>
<protein>
    <submittedName>
        <fullName evidence="1">Uncharacterized protein</fullName>
    </submittedName>
</protein>
<proteinExistence type="predicted"/>
<evidence type="ECO:0000313" key="2">
    <source>
        <dbReference type="Proteomes" id="UP000724584"/>
    </source>
</evidence>
<dbReference type="Proteomes" id="UP000724584">
    <property type="component" value="Unassembled WGS sequence"/>
</dbReference>
<evidence type="ECO:0000313" key="1">
    <source>
        <dbReference type="EMBL" id="KAH6617406.1"/>
    </source>
</evidence>
<gene>
    <name evidence="1" type="ORF">F5144DRAFT_392021</name>
</gene>
<keyword evidence="2" id="KW-1185">Reference proteome</keyword>
<accession>A0ACB7NVV2</accession>
<name>A0ACB7NVV2_9PEZI</name>
<sequence>MADPLSVAASVVGLLAVSHKVFISLNSFASIIMHTPKSLRRAVAEVHAVNGILGKVQKLIAWQSDAERPNNPGLDLIQLDHLVTTLTGCVLVFSELEKHIDGFEVAKSGSKQRIIWERVSWARKEKDIEKLMDDLHQHKTSLSLMLTIMQCTSQVEAVDCTRRLCSVMVDILESNRVISAQLRAVMTPQAIPDPPEDAASVTAERTAVSARSVPVAVQRPFERVLRKSKVYKYDLLWNVSTSSLGSLSTASTGRTSISTASLSEVSNISAIELPLQQQIIWNAKHYVEGGNTASTAVSGDDPRGLVASLDQQKSDDSPRDATVRDQQVNPVLGAFLNPILMRAFDGGLGIVGPVLVKGYIKVMPRRQLLLSAQLPWNVLINEFRRGKQDRLKPMFRAWTDVLDWFLETQQDQTLLQDAADLMMTLFNDLLERGEIEEAKYFFLTGTEATLRVVEMDNKRAASLTMDVCVRLLENALTYPYAAQFAAMVEDSFQKINLSTTVWGWMQSRSTAIAAVLLVQHAARLGMNNTLDLLVGALSVVQKRLSLNTHPHAWLAMVLGWEEDSWLLEVSVETAAVLLQYEREGAKQGLVIDGLRWILEVAGAANRLTEVLTLIGGFVGGLKEGASLSPVVPDGGQEGTVIGTVTGKSIQDTDCPSGDGGSDVGRALEVVLAALSRKHLDEKGTGGEA</sequence>
<reference evidence="1 2" key="1">
    <citation type="journal article" date="2021" name="Nat. Commun.">
        <title>Genetic determinants of endophytism in the Arabidopsis root mycobiome.</title>
        <authorList>
            <person name="Mesny F."/>
            <person name="Miyauchi S."/>
            <person name="Thiergart T."/>
            <person name="Pickel B."/>
            <person name="Atanasova L."/>
            <person name="Karlsson M."/>
            <person name="Huettel B."/>
            <person name="Barry K.W."/>
            <person name="Haridas S."/>
            <person name="Chen C."/>
            <person name="Bauer D."/>
            <person name="Andreopoulos W."/>
            <person name="Pangilinan J."/>
            <person name="LaButti K."/>
            <person name="Riley R."/>
            <person name="Lipzen A."/>
            <person name="Clum A."/>
            <person name="Drula E."/>
            <person name="Henrissat B."/>
            <person name="Kohler A."/>
            <person name="Grigoriev I.V."/>
            <person name="Martin F.M."/>
            <person name="Hacquard S."/>
        </authorList>
    </citation>
    <scope>NUCLEOTIDE SEQUENCE [LARGE SCALE GENOMIC DNA]</scope>
    <source>
        <strain evidence="1 2">MPI-SDFR-AT-0079</strain>
    </source>
</reference>